<gene>
    <name evidence="4" type="ORF">E1269_31785</name>
</gene>
<dbReference type="InParanoid" id="A0A4R5C4Q1"/>
<organism evidence="4 5">
    <name type="scientific">Jiangella asiatica</name>
    <dbReference type="NCBI Taxonomy" id="2530372"/>
    <lineage>
        <taxon>Bacteria</taxon>
        <taxon>Bacillati</taxon>
        <taxon>Actinomycetota</taxon>
        <taxon>Actinomycetes</taxon>
        <taxon>Jiangellales</taxon>
        <taxon>Jiangellaceae</taxon>
        <taxon>Jiangella</taxon>
    </lineage>
</organism>
<dbReference type="EMBL" id="SMKZ01000106">
    <property type="protein sequence ID" value="TDD94608.1"/>
    <property type="molecule type" value="Genomic_DNA"/>
</dbReference>
<proteinExistence type="predicted"/>
<sequence length="173" mass="18043">MSERTGRGAVVAGNQRIHELQSVSSAGGAPGLVRPGTSNDLDLLVAWIEAFTAETGVPAQPRPSVVAIVEQRLTQGRVHLWDDAGPVSYVGTSPVIAGVVRIGPVYTPPDHRGRGYASALVSRVSQAALDAGASRCMLYTDLANPTSNRIYAAIGYRPVADVTAYAFTAPTSA</sequence>
<dbReference type="InterPro" id="IPR000182">
    <property type="entry name" value="GNAT_dom"/>
</dbReference>
<evidence type="ECO:0000256" key="1">
    <source>
        <dbReference type="ARBA" id="ARBA00022679"/>
    </source>
</evidence>
<accession>A0A4R5C4Q1</accession>
<dbReference type="Pfam" id="PF00583">
    <property type="entry name" value="Acetyltransf_1"/>
    <property type="match status" value="1"/>
</dbReference>
<evidence type="ECO:0000259" key="3">
    <source>
        <dbReference type="PROSITE" id="PS51186"/>
    </source>
</evidence>
<dbReference type="InterPro" id="IPR016181">
    <property type="entry name" value="Acyl_CoA_acyltransferase"/>
</dbReference>
<reference evidence="4 5" key="1">
    <citation type="submission" date="2019-03" db="EMBL/GenBank/DDBJ databases">
        <title>Draft genome sequences of novel Actinobacteria.</title>
        <authorList>
            <person name="Sahin N."/>
            <person name="Ay H."/>
            <person name="Saygin H."/>
        </authorList>
    </citation>
    <scope>NUCLEOTIDE SEQUENCE [LARGE SCALE GENOMIC DNA]</scope>
    <source>
        <strain evidence="4 5">5K138</strain>
    </source>
</reference>
<keyword evidence="2" id="KW-0012">Acyltransferase</keyword>
<evidence type="ECO:0000313" key="5">
    <source>
        <dbReference type="Proteomes" id="UP000294739"/>
    </source>
</evidence>
<dbReference type="PROSITE" id="PS51186">
    <property type="entry name" value="GNAT"/>
    <property type="match status" value="1"/>
</dbReference>
<comment type="caution">
    <text evidence="4">The sequence shown here is derived from an EMBL/GenBank/DDBJ whole genome shotgun (WGS) entry which is preliminary data.</text>
</comment>
<dbReference type="SUPFAM" id="SSF55729">
    <property type="entry name" value="Acyl-CoA N-acyltransferases (Nat)"/>
    <property type="match status" value="1"/>
</dbReference>
<dbReference type="OrthoDB" id="3174529at2"/>
<dbReference type="Proteomes" id="UP000294739">
    <property type="component" value="Unassembled WGS sequence"/>
</dbReference>
<protein>
    <submittedName>
        <fullName evidence="4">GNAT family N-acetyltransferase</fullName>
    </submittedName>
</protein>
<dbReference type="CDD" id="cd04301">
    <property type="entry name" value="NAT_SF"/>
    <property type="match status" value="1"/>
</dbReference>
<keyword evidence="1 4" id="KW-0808">Transferase</keyword>
<feature type="domain" description="N-acetyltransferase" evidence="3">
    <location>
        <begin position="31"/>
        <end position="173"/>
    </location>
</feature>
<dbReference type="Gene3D" id="3.40.630.30">
    <property type="match status" value="1"/>
</dbReference>
<name>A0A4R5C4Q1_9ACTN</name>
<dbReference type="AlphaFoldDB" id="A0A4R5C4Q1"/>
<dbReference type="InterPro" id="IPR050832">
    <property type="entry name" value="Bact_Acetyltransf"/>
</dbReference>
<dbReference type="GO" id="GO:0016747">
    <property type="term" value="F:acyltransferase activity, transferring groups other than amino-acyl groups"/>
    <property type="evidence" value="ECO:0007669"/>
    <property type="project" value="InterPro"/>
</dbReference>
<evidence type="ECO:0000256" key="2">
    <source>
        <dbReference type="ARBA" id="ARBA00023315"/>
    </source>
</evidence>
<dbReference type="PANTHER" id="PTHR43877">
    <property type="entry name" value="AMINOALKYLPHOSPHONATE N-ACETYLTRANSFERASE-RELATED-RELATED"/>
    <property type="match status" value="1"/>
</dbReference>
<dbReference type="PANTHER" id="PTHR43877:SF2">
    <property type="entry name" value="AMINOALKYLPHOSPHONATE N-ACETYLTRANSFERASE-RELATED"/>
    <property type="match status" value="1"/>
</dbReference>
<evidence type="ECO:0000313" key="4">
    <source>
        <dbReference type="EMBL" id="TDD94608.1"/>
    </source>
</evidence>
<keyword evidence="5" id="KW-1185">Reference proteome</keyword>